<dbReference type="PROSITE" id="PS00166">
    <property type="entry name" value="ENOYL_COA_HYDRATASE"/>
    <property type="match status" value="1"/>
</dbReference>
<proteinExistence type="inferred from homology"/>
<reference evidence="3 4" key="1">
    <citation type="submission" date="2020-08" db="EMBL/GenBank/DDBJ databases">
        <title>Genomic Encyclopedia of Type Strains, Phase IV (KMG-IV): sequencing the most valuable type-strain genomes for metagenomic binning, comparative biology and taxonomic classification.</title>
        <authorList>
            <person name="Goeker M."/>
        </authorList>
    </citation>
    <scope>NUCLEOTIDE SEQUENCE [LARGE SCALE GENOMIC DNA]</scope>
    <source>
        <strain evidence="3 4">DSM 27568</strain>
    </source>
</reference>
<name>A0A7W6BYP0_9SPHN</name>
<evidence type="ECO:0000313" key="3">
    <source>
        <dbReference type="EMBL" id="MBB3940343.1"/>
    </source>
</evidence>
<dbReference type="CDD" id="cd06558">
    <property type="entry name" value="crotonase-like"/>
    <property type="match status" value="1"/>
</dbReference>
<dbReference type="RefSeq" id="WP_058736633.1">
    <property type="nucleotide sequence ID" value="NZ_JACIDY010000004.1"/>
</dbReference>
<dbReference type="Gene3D" id="3.90.226.10">
    <property type="entry name" value="2-enoyl-CoA Hydratase, Chain A, domain 1"/>
    <property type="match status" value="1"/>
</dbReference>
<dbReference type="InterPro" id="IPR001753">
    <property type="entry name" value="Enoyl-CoA_hydra/iso"/>
</dbReference>
<dbReference type="GO" id="GO:0004300">
    <property type="term" value="F:enoyl-CoA hydratase activity"/>
    <property type="evidence" value="ECO:0007669"/>
    <property type="project" value="UniProtKB-EC"/>
</dbReference>
<evidence type="ECO:0000256" key="1">
    <source>
        <dbReference type="ARBA" id="ARBA00005254"/>
    </source>
</evidence>
<dbReference type="EC" id="4.2.1.17" evidence="3"/>
<dbReference type="AlphaFoldDB" id="A0A7W6BYP0"/>
<organism evidence="3 4">
    <name type="scientific">Novosphingobium fluoreni</name>
    <dbReference type="NCBI Taxonomy" id="1391222"/>
    <lineage>
        <taxon>Bacteria</taxon>
        <taxon>Pseudomonadati</taxon>
        <taxon>Pseudomonadota</taxon>
        <taxon>Alphaproteobacteria</taxon>
        <taxon>Sphingomonadales</taxon>
        <taxon>Sphingomonadaceae</taxon>
        <taxon>Novosphingobium</taxon>
    </lineage>
</organism>
<evidence type="ECO:0000313" key="4">
    <source>
        <dbReference type="Proteomes" id="UP000561459"/>
    </source>
</evidence>
<comment type="similarity">
    <text evidence="1 2">Belongs to the enoyl-CoA hydratase/isomerase family.</text>
</comment>
<dbReference type="SUPFAM" id="SSF52096">
    <property type="entry name" value="ClpP/crotonase"/>
    <property type="match status" value="1"/>
</dbReference>
<sequence>MEEYTKIQYRVENKIARITLNVPENRNALGTVLRAEIVTALKAAERDNDVSVVLIDGAGPVFCAGYDLKGYSVPEGGYISEQHFDTWSDQYARNCVKDWLTIWDLMKPVVAKVQGACLAGGTELMSLCDIVFAADNAKIGYPATRGMSSPDTSFFPWKMGMARAKYLQLTGGVISGKQAAEWGWIVKSFPADQLDAEVEKEVAALASVPVDLLAVNKGALNENYEMMGFKNGLQMGVHWHMVSMARVRPTAGTFQKVAAEKGLKGALEWRDGAFKDIDYKGD</sequence>
<protein>
    <submittedName>
        <fullName evidence="3">Enoyl-CoA hydratase</fullName>
        <ecNumber evidence="3">4.2.1.17</ecNumber>
    </submittedName>
</protein>
<keyword evidence="4" id="KW-1185">Reference proteome</keyword>
<evidence type="ECO:0000256" key="2">
    <source>
        <dbReference type="RuleBase" id="RU003707"/>
    </source>
</evidence>
<dbReference type="PANTHER" id="PTHR43802:SF1">
    <property type="entry name" value="IP11341P-RELATED"/>
    <property type="match status" value="1"/>
</dbReference>
<dbReference type="InterPro" id="IPR018376">
    <property type="entry name" value="Enoyl-CoA_hyd/isom_CS"/>
</dbReference>
<dbReference type="Pfam" id="PF00378">
    <property type="entry name" value="ECH_1"/>
    <property type="match status" value="1"/>
</dbReference>
<dbReference type="InterPro" id="IPR029045">
    <property type="entry name" value="ClpP/crotonase-like_dom_sf"/>
</dbReference>
<comment type="caution">
    <text evidence="3">The sequence shown here is derived from an EMBL/GenBank/DDBJ whole genome shotgun (WGS) entry which is preliminary data.</text>
</comment>
<dbReference type="PANTHER" id="PTHR43802">
    <property type="entry name" value="ENOYL-COA HYDRATASE"/>
    <property type="match status" value="1"/>
</dbReference>
<keyword evidence="3" id="KW-0456">Lyase</keyword>
<accession>A0A7W6BYP0</accession>
<dbReference type="EMBL" id="JACIDY010000004">
    <property type="protein sequence ID" value="MBB3940343.1"/>
    <property type="molecule type" value="Genomic_DNA"/>
</dbReference>
<dbReference type="Proteomes" id="UP000561459">
    <property type="component" value="Unassembled WGS sequence"/>
</dbReference>
<gene>
    <name evidence="3" type="ORF">GGR39_002000</name>
</gene>